<dbReference type="InterPro" id="IPR003661">
    <property type="entry name" value="HisK_dim/P_dom"/>
</dbReference>
<dbReference type="Gene3D" id="3.30.565.10">
    <property type="entry name" value="Histidine kinase-like ATPase, C-terminal domain"/>
    <property type="match status" value="1"/>
</dbReference>
<dbReference type="KEGG" id="apac:S7S_05000"/>
<dbReference type="STRING" id="391936.S7S_05000"/>
<dbReference type="InterPro" id="IPR036890">
    <property type="entry name" value="HATPase_C_sf"/>
</dbReference>
<evidence type="ECO:0000256" key="2">
    <source>
        <dbReference type="ARBA" id="ARBA00004370"/>
    </source>
</evidence>
<dbReference type="CDD" id="cd00082">
    <property type="entry name" value="HisKA"/>
    <property type="match status" value="1"/>
</dbReference>
<evidence type="ECO:0000256" key="5">
    <source>
        <dbReference type="ARBA" id="ARBA00022679"/>
    </source>
</evidence>
<dbReference type="EMBL" id="CP004387">
    <property type="protein sequence ID" value="AJD47420.1"/>
    <property type="molecule type" value="Genomic_DNA"/>
</dbReference>
<evidence type="ECO:0000256" key="9">
    <source>
        <dbReference type="ARBA" id="ARBA00023012"/>
    </source>
</evidence>
<evidence type="ECO:0000313" key="13">
    <source>
        <dbReference type="EMBL" id="AJD47420.1"/>
    </source>
</evidence>
<dbReference type="Pfam" id="PF00672">
    <property type="entry name" value="HAMP"/>
    <property type="match status" value="1"/>
</dbReference>
<dbReference type="PROSITE" id="PS50109">
    <property type="entry name" value="HIS_KIN"/>
    <property type="match status" value="1"/>
</dbReference>
<sequence>MHSIRTRLFLVLSATGIFLVLAAAALYQFSFERALQDYLDKRERYRLTEFSERLADYYLNEGGWPEGPGAHPRPGLRIPPHLILLDAHRRPVAGGLPPSPAVVFLPVKANERTVGWLGYQPREARISDGIDRSFEARQWRTLLLTTCIALLIALLGSWIVSRYLVQPITAIAAMSRRMANGDYSRRLYADRRDELGALSRDINHLAGNLERAARARDRWLADISHELRTPLAILQGEIEALVDGIRPADPKRLESLHQEILHLRRLIDDLHDLALADAGTLRYRMEQLDLADLIEEQASLFEDSFRQRHIDFTRQMPETLPINGDATRLRQLLANLLHNSTKYTDTGGEARLRALRDGQRIVVTLEDSAPGVPEEALERLFDHLYRAETASRNREFGGSGLGLALARRIVEAHDGDISASASPLGGLCLRVSLPAADH</sequence>
<reference evidence="13 14" key="1">
    <citation type="journal article" date="2012" name="J. Bacteriol.">
        <title>Genome sequence of an alkane-degrading bacterium, Alcanivorax pacificus type strain W11-5, isolated from deep sea sediment.</title>
        <authorList>
            <person name="Lai Q."/>
            <person name="Shao Z."/>
        </authorList>
    </citation>
    <scope>NUCLEOTIDE SEQUENCE [LARGE SCALE GENOMIC DNA]</scope>
    <source>
        <strain evidence="13 14">W11-5</strain>
    </source>
</reference>
<keyword evidence="14" id="KW-1185">Reference proteome</keyword>
<dbReference type="Pfam" id="PF00512">
    <property type="entry name" value="HisKA"/>
    <property type="match status" value="1"/>
</dbReference>
<dbReference type="FunFam" id="3.30.565.10:FF:000006">
    <property type="entry name" value="Sensor histidine kinase WalK"/>
    <property type="match status" value="1"/>
</dbReference>
<evidence type="ECO:0000313" key="14">
    <source>
        <dbReference type="Proteomes" id="UP000006764"/>
    </source>
</evidence>
<proteinExistence type="predicted"/>
<evidence type="ECO:0000256" key="3">
    <source>
        <dbReference type="ARBA" id="ARBA00012438"/>
    </source>
</evidence>
<dbReference type="SUPFAM" id="SSF47384">
    <property type="entry name" value="Homodimeric domain of signal transducing histidine kinase"/>
    <property type="match status" value="1"/>
</dbReference>
<dbReference type="InterPro" id="IPR004358">
    <property type="entry name" value="Sig_transdc_His_kin-like_C"/>
</dbReference>
<dbReference type="InterPro" id="IPR003594">
    <property type="entry name" value="HATPase_dom"/>
</dbReference>
<evidence type="ECO:0000256" key="8">
    <source>
        <dbReference type="ARBA" id="ARBA00022989"/>
    </source>
</evidence>
<comment type="subcellular location">
    <subcellularLocation>
        <location evidence="2">Membrane</location>
    </subcellularLocation>
</comment>
<dbReference type="Gene3D" id="1.10.287.130">
    <property type="match status" value="1"/>
</dbReference>
<dbReference type="GO" id="GO:0005886">
    <property type="term" value="C:plasma membrane"/>
    <property type="evidence" value="ECO:0007669"/>
    <property type="project" value="UniProtKB-ARBA"/>
</dbReference>
<dbReference type="SMART" id="SM00388">
    <property type="entry name" value="HisKA"/>
    <property type="match status" value="1"/>
</dbReference>
<dbReference type="SMART" id="SM00387">
    <property type="entry name" value="HATPase_c"/>
    <property type="match status" value="1"/>
</dbReference>
<dbReference type="Gene3D" id="6.10.340.10">
    <property type="match status" value="1"/>
</dbReference>
<protein>
    <recommendedName>
        <fullName evidence="3">histidine kinase</fullName>
        <ecNumber evidence="3">2.7.13.3</ecNumber>
    </recommendedName>
</protein>
<evidence type="ECO:0000259" key="11">
    <source>
        <dbReference type="PROSITE" id="PS50109"/>
    </source>
</evidence>
<evidence type="ECO:0000256" key="4">
    <source>
        <dbReference type="ARBA" id="ARBA00022553"/>
    </source>
</evidence>
<keyword evidence="10" id="KW-0472">Membrane</keyword>
<dbReference type="RefSeq" id="WP_008737309.1">
    <property type="nucleotide sequence ID" value="NZ_CP004387.1"/>
</dbReference>
<evidence type="ECO:0000256" key="6">
    <source>
        <dbReference type="ARBA" id="ARBA00022692"/>
    </source>
</evidence>
<dbReference type="AlphaFoldDB" id="A0A0B4XL53"/>
<feature type="domain" description="Histidine kinase" evidence="11">
    <location>
        <begin position="222"/>
        <end position="437"/>
    </location>
</feature>
<dbReference type="SMART" id="SM00304">
    <property type="entry name" value="HAMP"/>
    <property type="match status" value="1"/>
</dbReference>
<dbReference type="CDD" id="cd06225">
    <property type="entry name" value="HAMP"/>
    <property type="match status" value="1"/>
</dbReference>
<evidence type="ECO:0000256" key="7">
    <source>
        <dbReference type="ARBA" id="ARBA00022777"/>
    </source>
</evidence>
<evidence type="ECO:0000256" key="1">
    <source>
        <dbReference type="ARBA" id="ARBA00000085"/>
    </source>
</evidence>
<keyword evidence="5 13" id="KW-0808">Transferase</keyword>
<dbReference type="PRINTS" id="PR00344">
    <property type="entry name" value="BCTRLSENSOR"/>
</dbReference>
<dbReference type="InterPro" id="IPR036097">
    <property type="entry name" value="HisK_dim/P_sf"/>
</dbReference>
<dbReference type="SUPFAM" id="SSF55874">
    <property type="entry name" value="ATPase domain of HSP90 chaperone/DNA topoisomerase II/histidine kinase"/>
    <property type="match status" value="1"/>
</dbReference>
<accession>A0A0B4XL53</accession>
<evidence type="ECO:0000256" key="10">
    <source>
        <dbReference type="ARBA" id="ARBA00023136"/>
    </source>
</evidence>
<dbReference type="HOGENOM" id="CLU_000445_89_6_6"/>
<dbReference type="InterPro" id="IPR005467">
    <property type="entry name" value="His_kinase_dom"/>
</dbReference>
<feature type="domain" description="HAMP" evidence="12">
    <location>
        <begin position="162"/>
        <end position="214"/>
    </location>
</feature>
<dbReference type="OrthoDB" id="9804645at2"/>
<keyword evidence="4" id="KW-0597">Phosphoprotein</keyword>
<dbReference type="PROSITE" id="PS50885">
    <property type="entry name" value="HAMP"/>
    <property type="match status" value="1"/>
</dbReference>
<dbReference type="SUPFAM" id="SSF158472">
    <property type="entry name" value="HAMP domain-like"/>
    <property type="match status" value="1"/>
</dbReference>
<dbReference type="InterPro" id="IPR003660">
    <property type="entry name" value="HAMP_dom"/>
</dbReference>
<keyword evidence="6" id="KW-0812">Transmembrane</keyword>
<comment type="catalytic activity">
    <reaction evidence="1">
        <text>ATP + protein L-histidine = ADP + protein N-phospho-L-histidine.</text>
        <dbReference type="EC" id="2.7.13.3"/>
    </reaction>
</comment>
<dbReference type="PANTHER" id="PTHR45436">
    <property type="entry name" value="SENSOR HISTIDINE KINASE YKOH"/>
    <property type="match status" value="1"/>
</dbReference>
<dbReference type="InterPro" id="IPR050428">
    <property type="entry name" value="TCS_sensor_his_kinase"/>
</dbReference>
<evidence type="ECO:0000259" key="12">
    <source>
        <dbReference type="PROSITE" id="PS50885"/>
    </source>
</evidence>
<dbReference type="Pfam" id="PF02518">
    <property type="entry name" value="HATPase_c"/>
    <property type="match status" value="1"/>
</dbReference>
<name>A0A0B4XL53_9GAMM</name>
<organism evidence="13 14">
    <name type="scientific">Isoalcanivorax pacificus W11-5</name>
    <dbReference type="NCBI Taxonomy" id="391936"/>
    <lineage>
        <taxon>Bacteria</taxon>
        <taxon>Pseudomonadati</taxon>
        <taxon>Pseudomonadota</taxon>
        <taxon>Gammaproteobacteria</taxon>
        <taxon>Oceanospirillales</taxon>
        <taxon>Alcanivoracaceae</taxon>
        <taxon>Isoalcanivorax</taxon>
    </lineage>
</organism>
<dbReference type="Proteomes" id="UP000006764">
    <property type="component" value="Chromosome"/>
</dbReference>
<dbReference type="GO" id="GO:0000155">
    <property type="term" value="F:phosphorelay sensor kinase activity"/>
    <property type="evidence" value="ECO:0007669"/>
    <property type="project" value="InterPro"/>
</dbReference>
<keyword evidence="9" id="KW-0902">Two-component regulatory system</keyword>
<keyword evidence="8" id="KW-1133">Transmembrane helix</keyword>
<dbReference type="PANTHER" id="PTHR45436:SF5">
    <property type="entry name" value="SENSOR HISTIDINE KINASE TRCS"/>
    <property type="match status" value="1"/>
</dbReference>
<dbReference type="EC" id="2.7.13.3" evidence="3"/>
<gene>
    <name evidence="13" type="ORF">S7S_05000</name>
</gene>
<keyword evidence="7" id="KW-0418">Kinase</keyword>